<dbReference type="Gene3D" id="3.10.310.10">
    <property type="entry name" value="Diaminopimelate Epimerase, Chain A, domain 1"/>
    <property type="match status" value="1"/>
</dbReference>
<evidence type="ECO:0000256" key="1">
    <source>
        <dbReference type="ARBA" id="ARBA00007673"/>
    </source>
</evidence>
<dbReference type="OrthoDB" id="10267539at2759"/>
<dbReference type="RefSeq" id="XP_022383573.1">
    <property type="nucleotide sequence ID" value="XM_022538571.1"/>
</dbReference>
<dbReference type="Proteomes" id="UP000179179">
    <property type="component" value="Unassembled WGS sequence"/>
</dbReference>
<dbReference type="PANTHER" id="PTHR43709">
    <property type="entry name" value="ACONITATE ISOMERASE-RELATED"/>
    <property type="match status" value="1"/>
</dbReference>
<dbReference type="InterPro" id="IPR007400">
    <property type="entry name" value="PrpF-like"/>
</dbReference>
<dbReference type="SUPFAM" id="SSF54506">
    <property type="entry name" value="Diaminopimelate epimerase-like"/>
    <property type="match status" value="1"/>
</dbReference>
<dbReference type="EMBL" id="LYCR01000173">
    <property type="protein sequence ID" value="OGM39856.1"/>
    <property type="molecule type" value="Genomic_DNA"/>
</dbReference>
<keyword evidence="4" id="KW-1185">Reference proteome</keyword>
<dbReference type="AlphaFoldDB" id="A0A1F7ZK73"/>
<gene>
    <name evidence="3" type="ORF">ABOM_011443</name>
</gene>
<evidence type="ECO:0000256" key="2">
    <source>
        <dbReference type="ARBA" id="ARBA00023235"/>
    </source>
</evidence>
<evidence type="ECO:0000313" key="3">
    <source>
        <dbReference type="EMBL" id="OGM39856.1"/>
    </source>
</evidence>
<protein>
    <submittedName>
        <fullName evidence="3">Uncharacterized protein</fullName>
    </submittedName>
</protein>
<name>A0A1F7ZK73_9EURO</name>
<organism evidence="3 4">
    <name type="scientific">Aspergillus bombycis</name>
    <dbReference type="NCBI Taxonomy" id="109264"/>
    <lineage>
        <taxon>Eukaryota</taxon>
        <taxon>Fungi</taxon>
        <taxon>Dikarya</taxon>
        <taxon>Ascomycota</taxon>
        <taxon>Pezizomycotina</taxon>
        <taxon>Eurotiomycetes</taxon>
        <taxon>Eurotiomycetidae</taxon>
        <taxon>Eurotiales</taxon>
        <taxon>Aspergillaceae</taxon>
        <taxon>Aspergillus</taxon>
    </lineage>
</organism>
<comment type="similarity">
    <text evidence="1">Belongs to the PrpF family.</text>
</comment>
<keyword evidence="2" id="KW-0413">Isomerase</keyword>
<accession>A0A1F7ZK73</accession>
<dbReference type="STRING" id="109264.A0A1F7ZK73"/>
<dbReference type="GO" id="GO:0016853">
    <property type="term" value="F:isomerase activity"/>
    <property type="evidence" value="ECO:0007669"/>
    <property type="project" value="UniProtKB-KW"/>
</dbReference>
<dbReference type="Pfam" id="PF04303">
    <property type="entry name" value="PrpF"/>
    <property type="match status" value="1"/>
</dbReference>
<sequence length="236" mass="25679">MTFIKPGSSMTRRLFPSGVEQEMLTVGSAHTPTPFIVRVSLVDAVSPFVLIDSSTMPAAYIYSGRTSILSLGIIEEIRVAGALRFGLARDTATAGGVRGTPKIALLYPARHEIDVEGHVDEAGIEILPFSLGQLHPSLQLPGAICLGTALSIPGTVAWDLRRQKAAHTNHNFSLAQQAIMIDPTMSTVKWLLKHPSGLMDVEASLETHENGERFVEGVSVFRTARRLFEGKVFYRL</sequence>
<proteinExistence type="inferred from homology"/>
<dbReference type="GeneID" id="34454833"/>
<evidence type="ECO:0000313" key="4">
    <source>
        <dbReference type="Proteomes" id="UP000179179"/>
    </source>
</evidence>
<comment type="caution">
    <text evidence="3">The sequence shown here is derived from an EMBL/GenBank/DDBJ whole genome shotgun (WGS) entry which is preliminary data.</text>
</comment>
<dbReference type="PANTHER" id="PTHR43709:SF2">
    <property type="entry name" value="DUF453 DOMAIN PROTEIN (AFU_ORTHOLOGUE AFUA_6G00360)"/>
    <property type="match status" value="1"/>
</dbReference>
<reference evidence="3 4" key="1">
    <citation type="journal article" date="2016" name="Genome Biol. Evol.">
        <title>Draft genome sequence of an aflatoxigenic Aspergillus species, A. bombycis.</title>
        <authorList>
            <person name="Moore G.G."/>
            <person name="Mack B.M."/>
            <person name="Beltz S.B."/>
            <person name="Gilbert M.K."/>
        </authorList>
    </citation>
    <scope>NUCLEOTIDE SEQUENCE [LARGE SCALE GENOMIC DNA]</scope>
    <source>
        <strain evidence="4">NRRL 26010</strain>
    </source>
</reference>